<evidence type="ECO:0000313" key="2">
    <source>
        <dbReference type="EMBL" id="MCG9972630.1"/>
    </source>
</evidence>
<evidence type="ECO:0000256" key="1">
    <source>
        <dbReference type="SAM" id="Phobius"/>
    </source>
</evidence>
<name>A0A9X2A737_9FLAO</name>
<accession>A0A9X2A737</accession>
<organism evidence="2 3">
    <name type="scientific">Christiangramia crocea</name>
    <dbReference type="NCBI Taxonomy" id="2904124"/>
    <lineage>
        <taxon>Bacteria</taxon>
        <taxon>Pseudomonadati</taxon>
        <taxon>Bacteroidota</taxon>
        <taxon>Flavobacteriia</taxon>
        <taxon>Flavobacteriales</taxon>
        <taxon>Flavobacteriaceae</taxon>
        <taxon>Christiangramia</taxon>
    </lineage>
</organism>
<reference evidence="2" key="1">
    <citation type="submission" date="2021-12" db="EMBL/GenBank/DDBJ databases">
        <title>Description of Gramella crocea sp. nov., a new bacterium isolated from activated sludge.</title>
        <authorList>
            <person name="Zhang X."/>
        </authorList>
    </citation>
    <scope>NUCLEOTIDE SEQUENCE</scope>
    <source>
        <strain evidence="2">YB25</strain>
    </source>
</reference>
<gene>
    <name evidence="2" type="ORF">LU635_13360</name>
</gene>
<comment type="caution">
    <text evidence="2">The sequence shown here is derived from an EMBL/GenBank/DDBJ whole genome shotgun (WGS) entry which is preliminary data.</text>
</comment>
<proteinExistence type="predicted"/>
<dbReference type="EMBL" id="JAJSON010000025">
    <property type="protein sequence ID" value="MCG9972630.1"/>
    <property type="molecule type" value="Genomic_DNA"/>
</dbReference>
<dbReference type="AlphaFoldDB" id="A0A9X2A737"/>
<evidence type="ECO:0000313" key="3">
    <source>
        <dbReference type="Proteomes" id="UP001139344"/>
    </source>
</evidence>
<feature type="transmembrane region" description="Helical" evidence="1">
    <location>
        <begin position="72"/>
        <end position="91"/>
    </location>
</feature>
<sequence>MESGKIEKLLERYDEGKTSLAEENILREYFLNGEVPEHLRSYQLIFMFSAKQKNETMERSPWVRSAGTKRNWYSWTSIAAILIVALGVFFFNDSSRELNENDLGTISDEELALEKTKETLNMVSQFMNEGKADLVYLKEFNKTKNKIIQID</sequence>
<dbReference type="RefSeq" id="WP_240099994.1">
    <property type="nucleotide sequence ID" value="NZ_JAJSON010000025.1"/>
</dbReference>
<keyword evidence="1" id="KW-1133">Transmembrane helix</keyword>
<keyword evidence="1" id="KW-0472">Membrane</keyword>
<keyword evidence="1" id="KW-0812">Transmembrane</keyword>
<protein>
    <submittedName>
        <fullName evidence="2">Uncharacterized protein</fullName>
    </submittedName>
</protein>
<dbReference type="Proteomes" id="UP001139344">
    <property type="component" value="Unassembled WGS sequence"/>
</dbReference>
<keyword evidence="3" id="KW-1185">Reference proteome</keyword>